<proteinExistence type="predicted"/>
<gene>
    <name evidence="1" type="ORF">M5D96_013368</name>
</gene>
<dbReference type="Proteomes" id="UP001059596">
    <property type="component" value="Unassembled WGS sequence"/>
</dbReference>
<evidence type="ECO:0000313" key="1">
    <source>
        <dbReference type="EMBL" id="KAI8033872.1"/>
    </source>
</evidence>
<sequence length="74" mass="8350">MFSLPPELVWSTASFGNKIIQKTCKIKCEASEFYWYTLSGKTHTPSASIHLPLLSMTTTSNGNAHGFRRNRTAW</sequence>
<reference evidence="1" key="1">
    <citation type="journal article" date="2023" name="Genome Biol. Evol.">
        <title>Long-read-based Genome Assembly of Drosophila gunungcola Reveals Fewer Chemosensory Genes in Flower-breeding Species.</title>
        <authorList>
            <person name="Negi A."/>
            <person name="Liao B.Y."/>
            <person name="Yeh S.D."/>
        </authorList>
    </citation>
    <scope>NUCLEOTIDE SEQUENCE</scope>
    <source>
        <strain evidence="1">Sukarami</strain>
    </source>
</reference>
<organism evidence="1 2">
    <name type="scientific">Drosophila gunungcola</name>
    <name type="common">fruit fly</name>
    <dbReference type="NCBI Taxonomy" id="103775"/>
    <lineage>
        <taxon>Eukaryota</taxon>
        <taxon>Metazoa</taxon>
        <taxon>Ecdysozoa</taxon>
        <taxon>Arthropoda</taxon>
        <taxon>Hexapoda</taxon>
        <taxon>Insecta</taxon>
        <taxon>Pterygota</taxon>
        <taxon>Neoptera</taxon>
        <taxon>Endopterygota</taxon>
        <taxon>Diptera</taxon>
        <taxon>Brachycera</taxon>
        <taxon>Muscomorpha</taxon>
        <taxon>Ephydroidea</taxon>
        <taxon>Drosophilidae</taxon>
        <taxon>Drosophila</taxon>
        <taxon>Sophophora</taxon>
    </lineage>
</organism>
<dbReference type="AlphaFoldDB" id="A0A9Q0BIL0"/>
<evidence type="ECO:0000313" key="2">
    <source>
        <dbReference type="Proteomes" id="UP001059596"/>
    </source>
</evidence>
<accession>A0A9Q0BIL0</accession>
<comment type="caution">
    <text evidence="1">The sequence shown here is derived from an EMBL/GenBank/DDBJ whole genome shotgun (WGS) entry which is preliminary data.</text>
</comment>
<protein>
    <submittedName>
        <fullName evidence="1">Uncharacterized protein</fullName>
    </submittedName>
</protein>
<dbReference type="EMBL" id="JAMKOV010000094">
    <property type="protein sequence ID" value="KAI8033872.1"/>
    <property type="molecule type" value="Genomic_DNA"/>
</dbReference>
<keyword evidence="2" id="KW-1185">Reference proteome</keyword>
<name>A0A9Q0BIL0_9MUSC</name>